<dbReference type="EMBL" id="LOCO01000006">
    <property type="protein sequence ID" value="KXO10419.1"/>
    <property type="molecule type" value="Genomic_DNA"/>
</dbReference>
<gene>
    <name evidence="2" type="ORF">J122_1494</name>
</gene>
<evidence type="ECO:0000313" key="3">
    <source>
        <dbReference type="Proteomes" id="UP000070282"/>
    </source>
</evidence>
<dbReference type="AlphaFoldDB" id="A0A137SDB2"/>
<comment type="caution">
    <text evidence="2">The sequence shown here is derived from an EMBL/GenBank/DDBJ whole genome shotgun (WGS) entry which is preliminary data.</text>
</comment>
<evidence type="ECO:0000256" key="1">
    <source>
        <dbReference type="SAM" id="MobiDB-lite"/>
    </source>
</evidence>
<feature type="compositionally biased region" description="Polar residues" evidence="1">
    <location>
        <begin position="155"/>
        <end position="165"/>
    </location>
</feature>
<organism evidence="2 3">
    <name type="scientific">Marinobacter excellens LAMA 842</name>
    <dbReference type="NCBI Taxonomy" id="1306954"/>
    <lineage>
        <taxon>Bacteria</taxon>
        <taxon>Pseudomonadati</taxon>
        <taxon>Pseudomonadota</taxon>
        <taxon>Gammaproteobacteria</taxon>
        <taxon>Pseudomonadales</taxon>
        <taxon>Marinobacteraceae</taxon>
        <taxon>Marinobacter</taxon>
    </lineage>
</organism>
<name>A0A137SDB2_9GAMM</name>
<proteinExistence type="predicted"/>
<evidence type="ECO:0000313" key="2">
    <source>
        <dbReference type="EMBL" id="KXO10419.1"/>
    </source>
</evidence>
<protein>
    <submittedName>
        <fullName evidence="2">Uncharacterized protein</fullName>
    </submittedName>
</protein>
<sequence>MFYVLLQRNLVGVLILLIGLVWVPSLSGVRAGTRGMGYFSSGKNNSLRSDIFFPARKIPHTPLPTCSTGMPRVKTKKVPWGKCECCTESILSLSKRKTYKGFYQATTRQCPSARGGCWIFCRKKMSERSELFFQKKSNSHPASPPANRKAGGPSQPLSAQVPNGQ</sequence>
<keyword evidence="3" id="KW-1185">Reference proteome</keyword>
<accession>A0A137SDB2</accession>
<reference evidence="3" key="1">
    <citation type="submission" date="2015-12" db="EMBL/GenBank/DDBJ databases">
        <authorList>
            <person name="Lima A."/>
            <person name="Farahani Zayas N."/>
            <person name="Castro Da Silva M.A."/>
            <person name="Cabral A."/>
            <person name="Pessatti M.L."/>
        </authorList>
    </citation>
    <scope>NUCLEOTIDE SEQUENCE [LARGE SCALE GENOMIC DNA]</scope>
    <source>
        <strain evidence="3">LAMA 842</strain>
    </source>
</reference>
<feature type="region of interest" description="Disordered" evidence="1">
    <location>
        <begin position="132"/>
        <end position="165"/>
    </location>
</feature>
<dbReference type="Proteomes" id="UP000070282">
    <property type="component" value="Unassembled WGS sequence"/>
</dbReference>